<accession>A0A4Y2HUY7</accession>
<comment type="caution">
    <text evidence="1">The sequence shown here is derived from an EMBL/GenBank/DDBJ whole genome shotgun (WGS) entry which is preliminary data.</text>
</comment>
<dbReference type="EMBL" id="BGPR01002188">
    <property type="protein sequence ID" value="GBM69304.1"/>
    <property type="molecule type" value="Genomic_DNA"/>
</dbReference>
<evidence type="ECO:0000313" key="2">
    <source>
        <dbReference type="Proteomes" id="UP000499080"/>
    </source>
</evidence>
<dbReference type="Proteomes" id="UP000499080">
    <property type="component" value="Unassembled WGS sequence"/>
</dbReference>
<reference evidence="1 2" key="1">
    <citation type="journal article" date="2019" name="Sci. Rep.">
        <title>Orb-weaving spider Araneus ventricosus genome elucidates the spidroin gene catalogue.</title>
        <authorList>
            <person name="Kono N."/>
            <person name="Nakamura H."/>
            <person name="Ohtoshi R."/>
            <person name="Moran D.A.P."/>
            <person name="Shinohara A."/>
            <person name="Yoshida Y."/>
            <person name="Fujiwara M."/>
            <person name="Mori M."/>
            <person name="Tomita M."/>
            <person name="Arakawa K."/>
        </authorList>
    </citation>
    <scope>NUCLEOTIDE SEQUENCE [LARGE SCALE GENOMIC DNA]</scope>
</reference>
<sequence>MISTKQKEKLKSIRKTALYLLIVELIDERPGQFFPGTQCQIGSAEPQGNNPYSAESSLLESPPYQVLRVSELGYDHHLPFLHTVHPLGRV</sequence>
<dbReference type="AlphaFoldDB" id="A0A4Y2HUY7"/>
<protein>
    <submittedName>
        <fullName evidence="1">Uncharacterized protein</fullName>
    </submittedName>
</protein>
<keyword evidence="2" id="KW-1185">Reference proteome</keyword>
<name>A0A4Y2HUY7_ARAVE</name>
<organism evidence="1 2">
    <name type="scientific">Araneus ventricosus</name>
    <name type="common">Orbweaver spider</name>
    <name type="synonym">Epeira ventricosa</name>
    <dbReference type="NCBI Taxonomy" id="182803"/>
    <lineage>
        <taxon>Eukaryota</taxon>
        <taxon>Metazoa</taxon>
        <taxon>Ecdysozoa</taxon>
        <taxon>Arthropoda</taxon>
        <taxon>Chelicerata</taxon>
        <taxon>Arachnida</taxon>
        <taxon>Araneae</taxon>
        <taxon>Araneomorphae</taxon>
        <taxon>Entelegynae</taxon>
        <taxon>Araneoidea</taxon>
        <taxon>Araneidae</taxon>
        <taxon>Araneus</taxon>
    </lineage>
</organism>
<evidence type="ECO:0000313" key="1">
    <source>
        <dbReference type="EMBL" id="GBM69304.1"/>
    </source>
</evidence>
<proteinExistence type="predicted"/>
<gene>
    <name evidence="1" type="ORF">AVEN_86634_1</name>
</gene>